<dbReference type="PANTHER" id="PTHR36573">
    <property type="entry name" value="INTERMEMBRANE PHOSPHOLIPID TRANSPORT SYSTEM BINDING PROTEIN MLAC"/>
    <property type="match status" value="1"/>
</dbReference>
<dbReference type="Gene3D" id="3.10.450.50">
    <property type="match status" value="1"/>
</dbReference>
<dbReference type="AlphaFoldDB" id="A0A1M5MWI9"/>
<dbReference type="InterPro" id="IPR008869">
    <property type="entry name" value="MlaC/ttg2D"/>
</dbReference>
<accession>A0A1M5MWI9</accession>
<dbReference type="Gene3D" id="1.10.10.640">
    <property type="entry name" value="phospholipid-binding protein"/>
    <property type="match status" value="1"/>
</dbReference>
<dbReference type="Pfam" id="PF05494">
    <property type="entry name" value="MlaC"/>
    <property type="match status" value="1"/>
</dbReference>
<reference evidence="2 3" key="1">
    <citation type="submission" date="2016-11" db="EMBL/GenBank/DDBJ databases">
        <authorList>
            <person name="Jaros S."/>
            <person name="Januszkiewicz K."/>
            <person name="Wedrychowicz H."/>
        </authorList>
    </citation>
    <scope>NUCLEOTIDE SEQUENCE [LARGE SCALE GENOMIC DNA]</scope>
    <source>
        <strain evidence="2 3">CGMCC 1.10190</strain>
    </source>
</reference>
<keyword evidence="1" id="KW-0732">Signal</keyword>
<protein>
    <submittedName>
        <fullName evidence="2">Phospholipid transport system substrate-binding protein</fullName>
    </submittedName>
</protein>
<evidence type="ECO:0000256" key="1">
    <source>
        <dbReference type="SAM" id="SignalP"/>
    </source>
</evidence>
<dbReference type="STRING" id="658167.SAMN04488135_101343"/>
<feature type="signal peptide" evidence="1">
    <location>
        <begin position="1"/>
        <end position="41"/>
    </location>
</feature>
<sequence>MNSQSSLLPGFPARIESRRRRFLFAALAALVPLCMAGAASAQQAVDPQAAPNDFVQSVGNNALNAVRSDAAAKQGDLRRINELIDQYLLPYVNFEKTTRLAAGQSWRSATAQQKSDLVDAFRGTLIRTYAGALANVDKIAALNVLPFRGDLDARDVVVRTIFSQHNGPAVAVDYRLENTAQGWKIYDLNVEGIWLIQNYRNQFSQQVRQDGIDGLIAALNRKNR</sequence>
<dbReference type="PIRSF" id="PIRSF004649">
    <property type="entry name" value="MlaC"/>
    <property type="match status" value="1"/>
</dbReference>
<name>A0A1M5MWI9_9BURK</name>
<organism evidence="2 3">
    <name type="scientific">Pollutimonas bauzanensis</name>
    <dbReference type="NCBI Taxonomy" id="658167"/>
    <lineage>
        <taxon>Bacteria</taxon>
        <taxon>Pseudomonadati</taxon>
        <taxon>Pseudomonadota</taxon>
        <taxon>Betaproteobacteria</taxon>
        <taxon>Burkholderiales</taxon>
        <taxon>Alcaligenaceae</taxon>
        <taxon>Pollutimonas</taxon>
    </lineage>
</organism>
<gene>
    <name evidence="2" type="ORF">SAMN04488135_101343</name>
</gene>
<evidence type="ECO:0000313" key="3">
    <source>
        <dbReference type="Proteomes" id="UP000184226"/>
    </source>
</evidence>
<dbReference type="Proteomes" id="UP000184226">
    <property type="component" value="Unassembled WGS sequence"/>
</dbReference>
<dbReference type="EMBL" id="FQXE01000001">
    <property type="protein sequence ID" value="SHG81575.1"/>
    <property type="molecule type" value="Genomic_DNA"/>
</dbReference>
<feature type="chain" id="PRO_5012838695" evidence="1">
    <location>
        <begin position="42"/>
        <end position="224"/>
    </location>
</feature>
<dbReference type="OrthoDB" id="9798905at2"/>
<keyword evidence="3" id="KW-1185">Reference proteome</keyword>
<evidence type="ECO:0000313" key="2">
    <source>
        <dbReference type="EMBL" id="SHG81575.1"/>
    </source>
</evidence>
<dbReference type="PANTHER" id="PTHR36573:SF1">
    <property type="entry name" value="INTERMEMBRANE PHOSPHOLIPID TRANSPORT SYSTEM BINDING PROTEIN MLAC"/>
    <property type="match status" value="1"/>
</dbReference>
<proteinExistence type="predicted"/>